<evidence type="ECO:0000256" key="3">
    <source>
        <dbReference type="ARBA" id="ARBA00023274"/>
    </source>
</evidence>
<dbReference type="EMBL" id="KQ087182">
    <property type="protein sequence ID" value="KLT45270.1"/>
    <property type="molecule type" value="Genomic_DNA"/>
</dbReference>
<name>A0A0J0XVZ8_9TREE</name>
<dbReference type="RefSeq" id="XP_018281761.1">
    <property type="nucleotide sequence ID" value="XM_018422096.1"/>
</dbReference>
<reference evidence="5 6" key="1">
    <citation type="submission" date="2015-03" db="EMBL/GenBank/DDBJ databases">
        <title>Genomics and transcriptomics of the oil-accumulating basidiomycete yeast T. oleaginosus allow insights into substrate utilization and the diverse evolutionary trajectories of mating systems in fungi.</title>
        <authorList>
            <consortium name="DOE Joint Genome Institute"/>
            <person name="Kourist R."/>
            <person name="Kracht O."/>
            <person name="Bracharz F."/>
            <person name="Lipzen A."/>
            <person name="Nolan M."/>
            <person name="Ohm R."/>
            <person name="Grigoriev I."/>
            <person name="Sun S."/>
            <person name="Heitman J."/>
            <person name="Bruck T."/>
            <person name="Nowrousian M."/>
        </authorList>
    </citation>
    <scope>NUCLEOTIDE SEQUENCE [LARGE SCALE GENOMIC DNA]</scope>
    <source>
        <strain evidence="5 6">IBC0246</strain>
    </source>
</reference>
<proteinExistence type="inferred from homology"/>
<keyword evidence="4" id="KW-0175">Coiled coil</keyword>
<accession>A0A0J0XVZ8</accession>
<dbReference type="OrthoDB" id="274752at2759"/>
<comment type="similarity">
    <text evidence="1">Belongs to the universal ribosomal protein uS17 family.</text>
</comment>
<dbReference type="SUPFAM" id="SSF50249">
    <property type="entry name" value="Nucleic acid-binding proteins"/>
    <property type="match status" value="1"/>
</dbReference>
<dbReference type="Pfam" id="PF00366">
    <property type="entry name" value="Ribosomal_S17"/>
    <property type="match status" value="1"/>
</dbReference>
<dbReference type="GeneID" id="28982699"/>
<dbReference type="Gene3D" id="2.40.50.140">
    <property type="entry name" value="Nucleic acid-binding proteins"/>
    <property type="match status" value="1"/>
</dbReference>
<dbReference type="CDD" id="cd00364">
    <property type="entry name" value="Ribosomal_uS17"/>
    <property type="match status" value="1"/>
</dbReference>
<dbReference type="AlphaFoldDB" id="A0A0J0XVZ8"/>
<feature type="coiled-coil region" evidence="4">
    <location>
        <begin position="96"/>
        <end position="127"/>
    </location>
</feature>
<evidence type="ECO:0000256" key="4">
    <source>
        <dbReference type="SAM" id="Coils"/>
    </source>
</evidence>
<dbReference type="InterPro" id="IPR012340">
    <property type="entry name" value="NA-bd_OB-fold"/>
</dbReference>
<dbReference type="Proteomes" id="UP000053611">
    <property type="component" value="Unassembled WGS sequence"/>
</dbReference>
<protein>
    <submittedName>
        <fullName evidence="5">Nucleic acid-binding protein</fullName>
    </submittedName>
</protein>
<dbReference type="STRING" id="879819.A0A0J0XVZ8"/>
<keyword evidence="2" id="KW-0689">Ribosomal protein</keyword>
<keyword evidence="3" id="KW-0687">Ribonucleoprotein</keyword>
<dbReference type="GO" id="GO:0003735">
    <property type="term" value="F:structural constituent of ribosome"/>
    <property type="evidence" value="ECO:0007669"/>
    <property type="project" value="InterPro"/>
</dbReference>
<sequence length="133" mass="15081">MSHSLYGIVTKTGAMSKTVTVSVPRYFEHAKLLKRIHKETKMLVHDENETSMLGDVVVIRHGKPFSKRKSYFIQSLDNRPDYPGLPEKSVYVGLANKNAANLIAAQKAKAKRREEEEAAKLSKVEELIKKAQW</sequence>
<dbReference type="InterPro" id="IPR000266">
    <property type="entry name" value="Ribosomal_uS17"/>
</dbReference>
<dbReference type="GO" id="GO:0005739">
    <property type="term" value="C:mitochondrion"/>
    <property type="evidence" value="ECO:0007669"/>
    <property type="project" value="TreeGrafter"/>
</dbReference>
<keyword evidence="6" id="KW-1185">Reference proteome</keyword>
<dbReference type="GO" id="GO:0005840">
    <property type="term" value="C:ribosome"/>
    <property type="evidence" value="ECO:0007669"/>
    <property type="project" value="UniProtKB-KW"/>
</dbReference>
<organism evidence="5 6">
    <name type="scientific">Cutaneotrichosporon oleaginosum</name>
    <dbReference type="NCBI Taxonomy" id="879819"/>
    <lineage>
        <taxon>Eukaryota</taxon>
        <taxon>Fungi</taxon>
        <taxon>Dikarya</taxon>
        <taxon>Basidiomycota</taxon>
        <taxon>Agaricomycotina</taxon>
        <taxon>Tremellomycetes</taxon>
        <taxon>Trichosporonales</taxon>
        <taxon>Trichosporonaceae</taxon>
        <taxon>Cutaneotrichosporon</taxon>
    </lineage>
</organism>
<dbReference type="GO" id="GO:0006412">
    <property type="term" value="P:translation"/>
    <property type="evidence" value="ECO:0007669"/>
    <property type="project" value="InterPro"/>
</dbReference>
<gene>
    <name evidence="5" type="ORF">CC85DRAFT_282757</name>
</gene>
<evidence type="ECO:0000256" key="2">
    <source>
        <dbReference type="ARBA" id="ARBA00022980"/>
    </source>
</evidence>
<evidence type="ECO:0000313" key="6">
    <source>
        <dbReference type="Proteomes" id="UP000053611"/>
    </source>
</evidence>
<evidence type="ECO:0000313" key="5">
    <source>
        <dbReference type="EMBL" id="KLT45270.1"/>
    </source>
</evidence>
<dbReference type="PANTHER" id="PTHR10744:SF1">
    <property type="entry name" value="SMALL RIBOSOMAL SUBUNIT PROTEIN US17M"/>
    <property type="match status" value="1"/>
</dbReference>
<evidence type="ECO:0000256" key="1">
    <source>
        <dbReference type="ARBA" id="ARBA00010254"/>
    </source>
</evidence>
<dbReference type="PANTHER" id="PTHR10744">
    <property type="entry name" value="40S RIBOSOMAL PROTEIN S11 FAMILY MEMBER"/>
    <property type="match status" value="1"/>
</dbReference>
<dbReference type="GO" id="GO:1990904">
    <property type="term" value="C:ribonucleoprotein complex"/>
    <property type="evidence" value="ECO:0007669"/>
    <property type="project" value="UniProtKB-KW"/>
</dbReference>